<comment type="subcellular location">
    <subcellularLocation>
        <location evidence="2">Membrane</location>
        <topology evidence="2">Single-pass membrane protein</topology>
    </subcellularLocation>
</comment>
<dbReference type="OrthoDB" id="1927958at2759"/>
<dbReference type="EC" id="2.3.2.27" evidence="4"/>
<evidence type="ECO:0000256" key="9">
    <source>
        <dbReference type="ARBA" id="ARBA00022786"/>
    </source>
</evidence>
<accession>A0A9D4USY2</accession>
<evidence type="ECO:0000256" key="6">
    <source>
        <dbReference type="ARBA" id="ARBA00022692"/>
    </source>
</evidence>
<dbReference type="GO" id="GO:0016020">
    <property type="term" value="C:membrane"/>
    <property type="evidence" value="ECO:0007669"/>
    <property type="project" value="UniProtKB-SubCell"/>
</dbReference>
<dbReference type="FunFam" id="3.30.40.10:FF:000187">
    <property type="entry name" value="E3 ubiquitin-protein ligase ATL6"/>
    <property type="match status" value="1"/>
</dbReference>
<keyword evidence="6 16" id="KW-0812">Transmembrane</keyword>
<comment type="pathway">
    <text evidence="3">Protein modification; protein ubiquitination.</text>
</comment>
<keyword evidence="9" id="KW-0833">Ubl conjugation pathway</keyword>
<evidence type="ECO:0000256" key="8">
    <source>
        <dbReference type="ARBA" id="ARBA00022771"/>
    </source>
</evidence>
<evidence type="ECO:0000256" key="16">
    <source>
        <dbReference type="SAM" id="Phobius"/>
    </source>
</evidence>
<feature type="transmembrane region" description="Helical" evidence="16">
    <location>
        <begin position="23"/>
        <end position="48"/>
    </location>
</feature>
<evidence type="ECO:0000256" key="15">
    <source>
        <dbReference type="SAM" id="MobiDB-lite"/>
    </source>
</evidence>
<evidence type="ECO:0000256" key="4">
    <source>
        <dbReference type="ARBA" id="ARBA00012483"/>
    </source>
</evidence>
<evidence type="ECO:0000256" key="12">
    <source>
        <dbReference type="ARBA" id="ARBA00023136"/>
    </source>
</evidence>
<evidence type="ECO:0000313" key="19">
    <source>
        <dbReference type="Proteomes" id="UP000886520"/>
    </source>
</evidence>
<dbReference type="Proteomes" id="UP000886520">
    <property type="component" value="Chromosome 12"/>
</dbReference>
<dbReference type="InterPro" id="IPR001841">
    <property type="entry name" value="Znf_RING"/>
</dbReference>
<keyword evidence="5" id="KW-0808">Transferase</keyword>
<evidence type="ECO:0000313" key="18">
    <source>
        <dbReference type="EMBL" id="KAI5072798.1"/>
    </source>
</evidence>
<dbReference type="SMART" id="SM00184">
    <property type="entry name" value="RING"/>
    <property type="match status" value="1"/>
</dbReference>
<comment type="catalytic activity">
    <reaction evidence="1">
        <text>S-ubiquitinyl-[E2 ubiquitin-conjugating enzyme]-L-cysteine + [acceptor protein]-L-lysine = [E2 ubiquitin-conjugating enzyme]-L-cysteine + N(6)-ubiquitinyl-[acceptor protein]-L-lysine.</text>
        <dbReference type="EC" id="2.3.2.27"/>
    </reaction>
</comment>
<organism evidence="18 19">
    <name type="scientific">Adiantum capillus-veneris</name>
    <name type="common">Maidenhair fern</name>
    <dbReference type="NCBI Taxonomy" id="13818"/>
    <lineage>
        <taxon>Eukaryota</taxon>
        <taxon>Viridiplantae</taxon>
        <taxon>Streptophyta</taxon>
        <taxon>Embryophyta</taxon>
        <taxon>Tracheophyta</taxon>
        <taxon>Polypodiopsida</taxon>
        <taxon>Polypodiidae</taxon>
        <taxon>Polypodiales</taxon>
        <taxon>Pteridineae</taxon>
        <taxon>Pteridaceae</taxon>
        <taxon>Vittarioideae</taxon>
        <taxon>Adiantum</taxon>
    </lineage>
</organism>
<dbReference type="EMBL" id="JABFUD020000012">
    <property type="protein sequence ID" value="KAI5072798.1"/>
    <property type="molecule type" value="Genomic_DNA"/>
</dbReference>
<feature type="region of interest" description="Disordered" evidence="15">
    <location>
        <begin position="509"/>
        <end position="557"/>
    </location>
</feature>
<protein>
    <recommendedName>
        <fullName evidence="4">RING-type E3 ubiquitin transferase</fullName>
        <ecNumber evidence="4">2.3.2.27</ecNumber>
    </recommendedName>
</protein>
<evidence type="ECO:0000256" key="7">
    <source>
        <dbReference type="ARBA" id="ARBA00022723"/>
    </source>
</evidence>
<evidence type="ECO:0000256" key="11">
    <source>
        <dbReference type="ARBA" id="ARBA00022989"/>
    </source>
</evidence>
<dbReference type="GO" id="GO:0008270">
    <property type="term" value="F:zinc ion binding"/>
    <property type="evidence" value="ECO:0007669"/>
    <property type="project" value="UniProtKB-KW"/>
</dbReference>
<evidence type="ECO:0000256" key="3">
    <source>
        <dbReference type="ARBA" id="ARBA00004906"/>
    </source>
</evidence>
<evidence type="ECO:0000256" key="10">
    <source>
        <dbReference type="ARBA" id="ARBA00022833"/>
    </source>
</evidence>
<dbReference type="PANTHER" id="PTHR45768">
    <property type="entry name" value="E3 UBIQUITIN-PROTEIN LIGASE RNF13-LIKE"/>
    <property type="match status" value="1"/>
</dbReference>
<dbReference type="GO" id="GO:0061630">
    <property type="term" value="F:ubiquitin protein ligase activity"/>
    <property type="evidence" value="ECO:0007669"/>
    <property type="project" value="UniProtKB-EC"/>
</dbReference>
<dbReference type="PANTHER" id="PTHR45768:SF18">
    <property type="entry name" value="RING-H2 FINGER PROTEIN ATL47-RELATED"/>
    <property type="match status" value="1"/>
</dbReference>
<dbReference type="InterPro" id="IPR013083">
    <property type="entry name" value="Znf_RING/FYVE/PHD"/>
</dbReference>
<dbReference type="PROSITE" id="PS50089">
    <property type="entry name" value="ZF_RING_2"/>
    <property type="match status" value="1"/>
</dbReference>
<proteinExistence type="inferred from homology"/>
<feature type="compositionally biased region" description="Low complexity" evidence="15">
    <location>
        <begin position="548"/>
        <end position="557"/>
    </location>
</feature>
<keyword evidence="7" id="KW-0479">Metal-binding</keyword>
<evidence type="ECO:0000256" key="5">
    <source>
        <dbReference type="ARBA" id="ARBA00022679"/>
    </source>
</evidence>
<comment type="similarity">
    <text evidence="13">Belongs to the RING-type zinc finger family. ATL subfamily.</text>
</comment>
<sequence>MAFRKLATSDATTSTTAQVSPSIVVIIIVLTVIFFLSAFLHLLIRWLARNPSLIRRGLRTGANGGAGANNRIIALTALQGQLQQLFNIQDAGLDRSLIDGLPVFSYKAAAEGLKDGADCAICLCEFVGDDQLRLLPSCGHAFHMDCIDTWLLSHSTCPLCRTMLLPECWLPGSLQPLLSSEMSTVGEVEHQQLVVDATVPAQSGRSAGLGSSSRRSSLGRLTIIAGSMGCPQVDQVQCPEPLAEACENRNSMLNAAESGASCDSTSGARIMSHSARLASFEHVEKPLNFTESSKIAASSEAENRTPRATKMTSNETTTSALLNPIFCSSSAAAILDSGHLSYTSFGNNTDAQSGRYSDQLDRASAYGSGRRIAVHLGKCRLVNEQGRRARKLSKAAGGASRRSYSKGSYEYVIDSCSNLEVLIPPMSKEHPLISSSRLDDLLNLSHRVSSSLTLEAPMPAPATENTRRDLGSRSLSPSWASASFSKLRFCNGGDPDAGIIEEAMNAPLNTLQPSDKPVDSDRWPADVPKTLDLEESSTATSMRANVGSDASFSSDSASQKIQGLNALGKYEASKNTHELESSKRAVSFRLPTPASHHVLNAKLRASASRRALSESDEALSYWEPCLTTEQSIQLGHENDNHKLILDKKAGANRSSSFAKRTMDWLVGWRGRTVHPDKTAASSG</sequence>
<comment type="caution">
    <text evidence="18">The sequence shown here is derived from an EMBL/GenBank/DDBJ whole genome shotgun (WGS) entry which is preliminary data.</text>
</comment>
<name>A0A9D4USY2_ADICA</name>
<evidence type="ECO:0000259" key="17">
    <source>
        <dbReference type="PROSITE" id="PS50089"/>
    </source>
</evidence>
<feature type="domain" description="RING-type" evidence="17">
    <location>
        <begin position="119"/>
        <end position="161"/>
    </location>
</feature>
<dbReference type="Gene3D" id="3.30.40.10">
    <property type="entry name" value="Zinc/RING finger domain, C3HC4 (zinc finger)"/>
    <property type="match status" value="1"/>
</dbReference>
<keyword evidence="8 14" id="KW-0863">Zinc-finger</keyword>
<keyword evidence="12 16" id="KW-0472">Membrane</keyword>
<evidence type="ECO:0000256" key="1">
    <source>
        <dbReference type="ARBA" id="ARBA00000900"/>
    </source>
</evidence>
<evidence type="ECO:0000256" key="2">
    <source>
        <dbReference type="ARBA" id="ARBA00004167"/>
    </source>
</evidence>
<evidence type="ECO:0000256" key="14">
    <source>
        <dbReference type="PROSITE-ProRule" id="PRU00175"/>
    </source>
</evidence>
<feature type="compositionally biased region" description="Basic and acidic residues" evidence="15">
    <location>
        <begin position="516"/>
        <end position="532"/>
    </location>
</feature>
<keyword evidence="11 16" id="KW-1133">Transmembrane helix</keyword>
<gene>
    <name evidence="18" type="ORF">GOP47_0012904</name>
</gene>
<dbReference type="Pfam" id="PF13639">
    <property type="entry name" value="zf-RING_2"/>
    <property type="match status" value="1"/>
</dbReference>
<keyword evidence="19" id="KW-1185">Reference proteome</keyword>
<keyword evidence="10" id="KW-0862">Zinc</keyword>
<evidence type="ECO:0000256" key="13">
    <source>
        <dbReference type="ARBA" id="ARBA00024209"/>
    </source>
</evidence>
<dbReference type="AlphaFoldDB" id="A0A9D4USY2"/>
<dbReference type="SUPFAM" id="SSF57850">
    <property type="entry name" value="RING/U-box"/>
    <property type="match status" value="1"/>
</dbReference>
<reference evidence="18" key="1">
    <citation type="submission" date="2021-01" db="EMBL/GenBank/DDBJ databases">
        <title>Adiantum capillus-veneris genome.</title>
        <authorList>
            <person name="Fang Y."/>
            <person name="Liao Q."/>
        </authorList>
    </citation>
    <scope>NUCLEOTIDE SEQUENCE</scope>
    <source>
        <strain evidence="18">H3</strain>
        <tissue evidence="18">Leaf</tissue>
    </source>
</reference>
<dbReference type="CDD" id="cd16461">
    <property type="entry name" value="RING-H2_EL5-like"/>
    <property type="match status" value="1"/>
</dbReference>